<reference evidence="8 9" key="1">
    <citation type="submission" date="2016-07" db="EMBL/GenBank/DDBJ databases">
        <title>Pervasive Adenine N6-methylation of Active Genes in Fungi.</title>
        <authorList>
            <consortium name="DOE Joint Genome Institute"/>
            <person name="Mondo S.J."/>
            <person name="Dannebaum R.O."/>
            <person name="Kuo R.C."/>
            <person name="Labutti K."/>
            <person name="Haridas S."/>
            <person name="Kuo A."/>
            <person name="Salamov A."/>
            <person name="Ahrendt S.R."/>
            <person name="Lipzen A."/>
            <person name="Sullivan W."/>
            <person name="Andreopoulos W.B."/>
            <person name="Clum A."/>
            <person name="Lindquist E."/>
            <person name="Daum C."/>
            <person name="Ramamoorthy G.K."/>
            <person name="Gryganskyi A."/>
            <person name="Culley D."/>
            <person name="Magnuson J.K."/>
            <person name="James T.Y."/>
            <person name="O'Malley M.A."/>
            <person name="Stajich J.E."/>
            <person name="Spatafora J.W."/>
            <person name="Visel A."/>
            <person name="Grigoriev I.V."/>
        </authorList>
    </citation>
    <scope>NUCLEOTIDE SEQUENCE [LARGE SCALE GENOMIC DNA]</scope>
    <source>
        <strain evidence="8 9">CBS 115471</strain>
    </source>
</reference>
<keyword evidence="5" id="KW-0560">Oxidoreductase</keyword>
<dbReference type="CDD" id="cd02140">
    <property type="entry name" value="Frm2-like"/>
    <property type="match status" value="1"/>
</dbReference>
<dbReference type="EMBL" id="MCFA01000279">
    <property type="protein sequence ID" value="ORX95401.1"/>
    <property type="molecule type" value="Genomic_DNA"/>
</dbReference>
<evidence type="ECO:0000256" key="3">
    <source>
        <dbReference type="ARBA" id="ARBA00007118"/>
    </source>
</evidence>
<keyword evidence="4" id="KW-0963">Cytoplasm</keyword>
<dbReference type="PANTHER" id="PTHR43035">
    <property type="entry name" value="FATTY ACID REPRESSION MUTANT PROTEIN 2-RELATED"/>
    <property type="match status" value="1"/>
</dbReference>
<keyword evidence="9" id="KW-1185">Reference proteome</keyword>
<evidence type="ECO:0000256" key="1">
    <source>
        <dbReference type="ARBA" id="ARBA00004123"/>
    </source>
</evidence>
<dbReference type="GO" id="GO:0005737">
    <property type="term" value="C:cytoplasm"/>
    <property type="evidence" value="ECO:0007669"/>
    <property type="project" value="UniProtKB-SubCell"/>
</dbReference>
<dbReference type="STRING" id="1231657.A0A1Y1YBH9"/>
<dbReference type="FunFam" id="3.40.109.10:FF:000001">
    <property type="entry name" value="Nitroreductase family"/>
    <property type="match status" value="1"/>
</dbReference>
<comment type="caution">
    <text evidence="8">The sequence shown here is derived from an EMBL/GenBank/DDBJ whole genome shotgun (WGS) entry which is preliminary data.</text>
</comment>
<dbReference type="OrthoDB" id="2138173at2759"/>
<evidence type="ECO:0000313" key="8">
    <source>
        <dbReference type="EMBL" id="ORX95401.1"/>
    </source>
</evidence>
<gene>
    <name evidence="8" type="ORF">BCR34DRAFT_579314</name>
</gene>
<evidence type="ECO:0000313" key="9">
    <source>
        <dbReference type="Proteomes" id="UP000193144"/>
    </source>
</evidence>
<dbReference type="GO" id="GO:0034599">
    <property type="term" value="P:cellular response to oxidative stress"/>
    <property type="evidence" value="ECO:0007669"/>
    <property type="project" value="InterPro"/>
</dbReference>
<feature type="domain" description="Nitroreductase" evidence="7">
    <location>
        <begin position="11"/>
        <end position="179"/>
    </location>
</feature>
<dbReference type="Proteomes" id="UP000193144">
    <property type="component" value="Unassembled WGS sequence"/>
</dbReference>
<dbReference type="Pfam" id="PF00881">
    <property type="entry name" value="Nitroreductase"/>
    <property type="match status" value="1"/>
</dbReference>
<evidence type="ECO:0000256" key="4">
    <source>
        <dbReference type="ARBA" id="ARBA00022490"/>
    </source>
</evidence>
<dbReference type="SUPFAM" id="SSF55469">
    <property type="entry name" value="FMN-dependent nitroreductase-like"/>
    <property type="match status" value="1"/>
</dbReference>
<dbReference type="GO" id="GO:0005634">
    <property type="term" value="C:nucleus"/>
    <property type="evidence" value="ECO:0007669"/>
    <property type="project" value="UniProtKB-SubCell"/>
</dbReference>
<organism evidence="8 9">
    <name type="scientific">Clohesyomyces aquaticus</name>
    <dbReference type="NCBI Taxonomy" id="1231657"/>
    <lineage>
        <taxon>Eukaryota</taxon>
        <taxon>Fungi</taxon>
        <taxon>Dikarya</taxon>
        <taxon>Ascomycota</taxon>
        <taxon>Pezizomycotina</taxon>
        <taxon>Dothideomycetes</taxon>
        <taxon>Pleosporomycetidae</taxon>
        <taxon>Pleosporales</taxon>
        <taxon>Lindgomycetaceae</taxon>
        <taxon>Clohesyomyces</taxon>
    </lineage>
</organism>
<dbReference type="GO" id="GO:0016491">
    <property type="term" value="F:oxidoreductase activity"/>
    <property type="evidence" value="ECO:0007669"/>
    <property type="project" value="UniProtKB-KW"/>
</dbReference>
<keyword evidence="6" id="KW-0539">Nucleus</keyword>
<comment type="similarity">
    <text evidence="3">Belongs to the nitroreductase family.</text>
</comment>
<dbReference type="InterPro" id="IPR033877">
    <property type="entry name" value="Frm2/Hbn1"/>
</dbReference>
<dbReference type="AlphaFoldDB" id="A0A1Y1YBH9"/>
<evidence type="ECO:0000259" key="7">
    <source>
        <dbReference type="Pfam" id="PF00881"/>
    </source>
</evidence>
<dbReference type="PANTHER" id="PTHR43035:SF1">
    <property type="entry name" value="FATTY ACID REPRESSION MUTANT PROTEIN 2-RELATED"/>
    <property type="match status" value="1"/>
</dbReference>
<evidence type="ECO:0000256" key="5">
    <source>
        <dbReference type="ARBA" id="ARBA00023002"/>
    </source>
</evidence>
<comment type="subcellular location">
    <subcellularLocation>
        <location evidence="2">Cytoplasm</location>
    </subcellularLocation>
    <subcellularLocation>
        <location evidence="1">Nucleus</location>
    </subcellularLocation>
</comment>
<dbReference type="InterPro" id="IPR000415">
    <property type="entry name" value="Nitroreductase-like"/>
</dbReference>
<evidence type="ECO:0000256" key="2">
    <source>
        <dbReference type="ARBA" id="ARBA00004496"/>
    </source>
</evidence>
<evidence type="ECO:0000256" key="6">
    <source>
        <dbReference type="ARBA" id="ARBA00023242"/>
    </source>
</evidence>
<name>A0A1Y1YBH9_9PLEO</name>
<dbReference type="InterPro" id="IPR029479">
    <property type="entry name" value="Nitroreductase"/>
</dbReference>
<protein>
    <submittedName>
        <fullName evidence="8">Nitroreductase-like protein</fullName>
    </submittedName>
</protein>
<dbReference type="Gene3D" id="3.40.109.10">
    <property type="entry name" value="NADH Oxidase"/>
    <property type="match status" value="1"/>
</dbReference>
<accession>A0A1Y1YBH9</accession>
<proteinExistence type="inferred from homology"/>
<sequence>MASTTPFLTAVAGRRSMYALSKESSVSNDRILEIVNHALKHAPSPFNVRSARCIVLFGEEHNKLWQNAYQVTEQATPQAIGILGPKIKGFEAAYGTCMFFDDSEAYNDLTPRFAALSKNYPEWEEHSNGMHQFIVWTALEAEGLGCNLQHYQPSITPYVTKTYDVPASWSLKCQMVFGKPTASAGDAKPKTHLEKALRVYGA</sequence>